<dbReference type="Gene3D" id="3.40.1360.10">
    <property type="match status" value="1"/>
</dbReference>
<dbReference type="eggNOG" id="COG0358">
    <property type="taxonomic scope" value="Bacteria"/>
</dbReference>
<dbReference type="Pfam" id="PF13155">
    <property type="entry name" value="Toprim_2"/>
    <property type="match status" value="1"/>
</dbReference>
<dbReference type="HOGENOM" id="CLU_320479_0_0_4"/>
<accession>A1VSI9</accession>
<name>A1VSI9_POLNA</name>
<reference evidence="2" key="1">
    <citation type="journal article" date="2009" name="Environ. Microbiol.">
        <title>The genome of Polaromonas naphthalenivorans strain CJ2, isolated from coal tar-contaminated sediment, reveals physiological and metabolic versatility and evolution through extensive horizontal gene transfer.</title>
        <authorList>
            <person name="Yagi J.M."/>
            <person name="Sims D."/>
            <person name="Brettin T."/>
            <person name="Bruce D."/>
            <person name="Madsen E.L."/>
        </authorList>
    </citation>
    <scope>NUCLEOTIDE SEQUENCE [LARGE SCALE GENOMIC DNA]</scope>
    <source>
        <strain evidence="2">CJ2</strain>
    </source>
</reference>
<dbReference type="InterPro" id="IPR027417">
    <property type="entry name" value="P-loop_NTPase"/>
</dbReference>
<gene>
    <name evidence="1" type="ordered locus">Pnap_3320</name>
</gene>
<dbReference type="Proteomes" id="UP000000644">
    <property type="component" value="Chromosome"/>
</dbReference>
<dbReference type="KEGG" id="pna:Pnap_3320"/>
<proteinExistence type="predicted"/>
<dbReference type="STRING" id="365044.Pnap_3320"/>
<keyword evidence="2" id="KW-1185">Reference proteome</keyword>
<evidence type="ECO:0000313" key="2">
    <source>
        <dbReference type="Proteomes" id="UP000000644"/>
    </source>
</evidence>
<evidence type="ECO:0000313" key="1">
    <source>
        <dbReference type="EMBL" id="ABM38617.1"/>
    </source>
</evidence>
<dbReference type="SUPFAM" id="SSF52540">
    <property type="entry name" value="P-loop containing nucleoside triphosphate hydrolases"/>
    <property type="match status" value="1"/>
</dbReference>
<dbReference type="InterPro" id="IPR034154">
    <property type="entry name" value="TOPRIM_DnaG/twinkle"/>
</dbReference>
<dbReference type="CDD" id="cd01029">
    <property type="entry name" value="TOPRIM_primases"/>
    <property type="match status" value="1"/>
</dbReference>
<dbReference type="AlphaFoldDB" id="A1VSI9"/>
<protein>
    <submittedName>
        <fullName evidence="1">Conserved hypothetical phage-related protein</fullName>
    </submittedName>
</protein>
<sequence length="962" mass="108484">MIQNDLLSEISQRLQQEFEFKTHDKYLQQGKCPNCHKKSLWTYAATPWVIHCERLNNCGYESHVKDLYPELFNSWTERYQVPEQAKPVAEQNPNAAVDAYLATARGFDLSRIAGLYSQESYYDAKADQGRGAGTSTVRFAVADTWWERLIDRPWRFGKKKANFKFGGTYAGQWWAMPSLSFADQAPPPPPETAIADAMERAMQAASASGPAAPAVPAVPLAPPPAELWLVEGIFDAIALDHHDIAAVALLSCNNYPEKALEELDAQLKRQGGTVKAPVLVWALDGDKAGQDFTRKHVARARKAGWVCKAAQIPQKGKGKLDWNDLHQRDQLQEAQLKNYLYHGALLIAATAQDKALIIYNHSGKADFDLDHGNKLYWFKLDLERYRKAMEQLEKDIDDGHKPFMTDDEKRTVGLTESGTLQPIANCRPQALYYQRNEITQEAWYYFCVSFPHDGGDVKGTFTAGQLTAASEFKKQLLHMAPGAMFSGSSYQLEKIMQRQLENPKIVQTVDFIGYSAPHRTYILGKVAVRDGQIHEANAEDYFDIDKLAVKTLQKSIRLAVNTDAQDYDRTAWVQHLWNAFGAKGIVALTYWVGSLFAEQIREEHQSFPFLEIVGEPGSGKTTLIQFLWKLFGRDHEGLDPSKSTSAGRMRTFTQVSNLPIVLIESDRETKTGHQAHVKSFDWDELKDAYNGNSIRTTGVKTGGNETYDPPFRASIVISQNNPVSASQAIMERICHMTFNTQGFSPASYESAKSLEKIDIEHVSGFLLAALRREAVICQHIKDETDANIKFLLEQDGIHKPRIAKNHAQLLSIATALRSLVKITDEQFNQVRAQIVTMARERQQSINADHPLVTEFWEAFNYLDGLRPNSTTGFPDPRPLLNHSRQHDVIAVNLNEFVEKAAMHRQQIPVLADLKKVLRTSKLRRFMEAKPVNSAINIRVEAGHEVPKTVYCWLFEKPGQRKV</sequence>
<organism evidence="1 2">
    <name type="scientific">Polaromonas naphthalenivorans (strain CJ2)</name>
    <dbReference type="NCBI Taxonomy" id="365044"/>
    <lineage>
        <taxon>Bacteria</taxon>
        <taxon>Pseudomonadati</taxon>
        <taxon>Pseudomonadota</taxon>
        <taxon>Betaproteobacteria</taxon>
        <taxon>Burkholderiales</taxon>
        <taxon>Comamonadaceae</taxon>
        <taxon>Polaromonas</taxon>
    </lineage>
</organism>
<dbReference type="RefSeq" id="WP_011802688.1">
    <property type="nucleotide sequence ID" value="NC_008781.1"/>
</dbReference>
<dbReference type="EMBL" id="CP000529">
    <property type="protein sequence ID" value="ABM38617.1"/>
    <property type="molecule type" value="Genomic_DNA"/>
</dbReference>